<dbReference type="InterPro" id="IPR034660">
    <property type="entry name" value="DinB/YfiT-like"/>
</dbReference>
<feature type="binding site" evidence="3">
    <location>
        <position position="49"/>
    </location>
    <ligand>
        <name>a divalent metal cation</name>
        <dbReference type="ChEBI" id="CHEBI:60240"/>
    </ligand>
</feature>
<dbReference type="HOGENOM" id="CLU_1561479_0_0_0"/>
<evidence type="ECO:0000259" key="4">
    <source>
        <dbReference type="Pfam" id="PF12867"/>
    </source>
</evidence>
<keyword evidence="6" id="KW-1185">Reference proteome</keyword>
<gene>
    <name evidence="5" type="ordered locus">Plabr_1504</name>
</gene>
<dbReference type="Gene3D" id="1.20.120.450">
    <property type="entry name" value="dinb family like domain"/>
    <property type="match status" value="1"/>
</dbReference>
<dbReference type="eggNOG" id="COG2318">
    <property type="taxonomic scope" value="Bacteria"/>
</dbReference>
<sequence>MEQRTIQRLHEHRGWANRQIWTTMDRLTETELQREFAIGQGSVWKTLTHLYAAEYIWLAALQGEVSPVAPGDLPNQLPGNQQGEGRAESWPELRIRWEDLQQNWSDYLASLSEAELDQPVKKTSSRHPERPPAVTPRRDVLLHVCTHAQYTIAQLVNMLRQLKVAPLPDVMLITMSRAENRS</sequence>
<evidence type="ECO:0000256" key="3">
    <source>
        <dbReference type="PIRSR" id="PIRSR607837-1"/>
    </source>
</evidence>
<dbReference type="EMBL" id="CP002546">
    <property type="protein sequence ID" value="ADY59115.1"/>
    <property type="molecule type" value="Genomic_DNA"/>
</dbReference>
<name>F0SQT5_RUBBR</name>
<dbReference type="STRING" id="756272.Plabr_1504"/>
<evidence type="ECO:0000256" key="2">
    <source>
        <dbReference type="ARBA" id="ARBA00022723"/>
    </source>
</evidence>
<dbReference type="KEGG" id="pbs:Plabr_1504"/>
<dbReference type="OrthoDB" id="9811413at2"/>
<feature type="binding site" evidence="3">
    <location>
        <position position="147"/>
    </location>
    <ligand>
        <name>a divalent metal cation</name>
        <dbReference type="ChEBI" id="CHEBI:60240"/>
    </ligand>
</feature>
<protein>
    <submittedName>
        <fullName evidence="5">DinB family protein</fullName>
    </submittedName>
</protein>
<dbReference type="Proteomes" id="UP000006860">
    <property type="component" value="Chromosome"/>
</dbReference>
<organism evidence="5 6">
    <name type="scientific">Rubinisphaera brasiliensis (strain ATCC 49424 / DSM 5305 / JCM 21570 / IAM 15109 / NBRC 103401 / IFAM 1448)</name>
    <name type="common">Planctomyces brasiliensis</name>
    <dbReference type="NCBI Taxonomy" id="756272"/>
    <lineage>
        <taxon>Bacteria</taxon>
        <taxon>Pseudomonadati</taxon>
        <taxon>Planctomycetota</taxon>
        <taxon>Planctomycetia</taxon>
        <taxon>Planctomycetales</taxon>
        <taxon>Planctomycetaceae</taxon>
        <taxon>Rubinisphaera</taxon>
    </lineage>
</organism>
<feature type="domain" description="DinB-like" evidence="4">
    <location>
        <begin position="19"/>
        <end position="150"/>
    </location>
</feature>
<evidence type="ECO:0000313" key="5">
    <source>
        <dbReference type="EMBL" id="ADY59115.1"/>
    </source>
</evidence>
<accession>F0SQT5</accession>
<dbReference type="SUPFAM" id="SSF109854">
    <property type="entry name" value="DinB/YfiT-like putative metalloenzymes"/>
    <property type="match status" value="1"/>
</dbReference>
<reference evidence="6" key="1">
    <citation type="submission" date="2011-02" db="EMBL/GenBank/DDBJ databases">
        <title>The complete genome of Planctomyces brasiliensis DSM 5305.</title>
        <authorList>
            <person name="Lucas S."/>
            <person name="Copeland A."/>
            <person name="Lapidus A."/>
            <person name="Bruce D."/>
            <person name="Goodwin L."/>
            <person name="Pitluck S."/>
            <person name="Kyrpides N."/>
            <person name="Mavromatis K."/>
            <person name="Pagani I."/>
            <person name="Ivanova N."/>
            <person name="Ovchinnikova G."/>
            <person name="Lu M."/>
            <person name="Detter J.C."/>
            <person name="Han C."/>
            <person name="Land M."/>
            <person name="Hauser L."/>
            <person name="Markowitz V."/>
            <person name="Cheng J.-F."/>
            <person name="Hugenholtz P."/>
            <person name="Woyke T."/>
            <person name="Wu D."/>
            <person name="Tindall B."/>
            <person name="Pomrenke H.G."/>
            <person name="Brambilla E."/>
            <person name="Klenk H.-P."/>
            <person name="Eisen J.A."/>
        </authorList>
    </citation>
    <scope>NUCLEOTIDE SEQUENCE [LARGE SCALE GENOMIC DNA]</scope>
    <source>
        <strain evidence="6">ATCC 49424 / DSM 5305 / JCM 21570 / NBRC 103401 / IFAM 1448</strain>
    </source>
</reference>
<comment type="similarity">
    <text evidence="1">Belongs to the DinB family.</text>
</comment>
<evidence type="ECO:0000256" key="1">
    <source>
        <dbReference type="ARBA" id="ARBA00008635"/>
    </source>
</evidence>
<proteinExistence type="inferred from homology"/>
<dbReference type="RefSeq" id="WP_013627843.1">
    <property type="nucleotide sequence ID" value="NC_015174.1"/>
</dbReference>
<evidence type="ECO:0000313" key="6">
    <source>
        <dbReference type="Proteomes" id="UP000006860"/>
    </source>
</evidence>
<dbReference type="Pfam" id="PF12867">
    <property type="entry name" value="DinB_2"/>
    <property type="match status" value="1"/>
</dbReference>
<dbReference type="AlphaFoldDB" id="F0SQT5"/>
<dbReference type="InterPro" id="IPR024775">
    <property type="entry name" value="DinB-like"/>
</dbReference>
<dbReference type="PANTHER" id="PTHR37302:SF3">
    <property type="entry name" value="DAMAGE-INDUCIBLE PROTEIN DINB"/>
    <property type="match status" value="1"/>
</dbReference>
<dbReference type="GO" id="GO:0046872">
    <property type="term" value="F:metal ion binding"/>
    <property type="evidence" value="ECO:0007669"/>
    <property type="project" value="UniProtKB-KW"/>
</dbReference>
<dbReference type="PANTHER" id="PTHR37302">
    <property type="entry name" value="SLR1116 PROTEIN"/>
    <property type="match status" value="1"/>
</dbReference>
<dbReference type="InterPro" id="IPR007837">
    <property type="entry name" value="DinB"/>
</dbReference>
<keyword evidence="2 3" id="KW-0479">Metal-binding</keyword>